<comment type="caution">
    <text evidence="3">The sequence shown here is derived from an EMBL/GenBank/DDBJ whole genome shotgun (WGS) entry which is preliminary data.</text>
</comment>
<reference evidence="3 4" key="1">
    <citation type="submission" date="2019-11" db="EMBL/GenBank/DDBJ databases">
        <title>Acidiferrimicrobium australis gen. nov., sp. nov., an acidophilic and obligately heterotrophic, member of the Actinobacteria that catalyses dissimilatory oxido- reduction of iron isolated from metal-rich acidic water in Chile.</title>
        <authorList>
            <person name="Gonzalez D."/>
            <person name="Huber K."/>
            <person name="Hedrich S."/>
            <person name="Rojas-Villalobos C."/>
            <person name="Quatrini R."/>
            <person name="Dinamarca M.A."/>
            <person name="Schwarz A."/>
            <person name="Canales C."/>
            <person name="Nancucheo I."/>
        </authorList>
    </citation>
    <scope>NUCLEOTIDE SEQUENCE [LARGE SCALE GENOMIC DNA]</scope>
    <source>
        <strain evidence="3 4">USS-CCA1</strain>
    </source>
</reference>
<evidence type="ECO:0000256" key="1">
    <source>
        <dbReference type="ARBA" id="ARBA00023239"/>
    </source>
</evidence>
<evidence type="ECO:0000313" key="4">
    <source>
        <dbReference type="Proteomes" id="UP000437736"/>
    </source>
</evidence>
<dbReference type="Gene3D" id="1.20.200.10">
    <property type="entry name" value="Fumarase/aspartase (Central domain)"/>
    <property type="match status" value="1"/>
</dbReference>
<sequence length="720" mass="76133">MPAAGGGRRCRRRPPVPGSARPPRPLRPLRRRWGDRRTPRPNRSAYRLPQATAADRLVHGSARGVRRPGGPDPSGLPEAAARSRLPARPAAEGAGGLPDEGLRRQARRHRLRPGPVAAGVGGRACSLFESRPRRPRRPAAGSTPVAWSGHPPFVTNGPRPPPTRRATVSAVIPPVRRLVELTGKDLTVDEVVGVARGQARVTISDEALGRVRRARDVVDRVLASGEAVYGLNTGLGSFYRYRIPPEQLERFSFATVADQMSSYGRPLPTDVVRAMMVTRANGMAKAGVGVRRELIQLLLDLLNRDVHPVVREVGSVGQGDLSEMSDIGKVLIGIGRAEVGGKVLPGREALASVGLEPIALAPKEALGLISANGVTLGRGSLVLHDVADIVDWLQVSAALSLEGFAGNLSIIHPGAARLQPQIGLNAAAARLRELLDGSYLWEPGAARNLQDPLSFRCAPRVHGALYDALAYARSTLESELNAASDNPLVVVEEGTIISVGHFDVTGVTMAFDLLRLAIAHAVKVANERVQKLLWNHFSGLPSALAVEQGPTNGLKPMGRWCAALTAEARSLANPVSLDYGGQVAEGLEDHASMGPLSVRRTHSLGALTHRIIAYELIIAAQAVDMRGSGPLGQGTARAYEKVREHVPVLRDVAQWEPDVEGLVEAVAAGELGTLVATGAGSRRELSEHAGPGSLPEAALTELDESAAAHTYPGTASASGG</sequence>
<protein>
    <recommendedName>
        <fullName evidence="5">Histidine ammonia-lyase</fullName>
    </recommendedName>
</protein>
<dbReference type="InterPro" id="IPR024083">
    <property type="entry name" value="Fumarase/histidase_N"/>
</dbReference>
<feature type="region of interest" description="Disordered" evidence="2">
    <location>
        <begin position="682"/>
        <end position="720"/>
    </location>
</feature>
<organism evidence="3 4">
    <name type="scientific">Acidiferrimicrobium australe</name>
    <dbReference type="NCBI Taxonomy" id="2664430"/>
    <lineage>
        <taxon>Bacteria</taxon>
        <taxon>Bacillati</taxon>
        <taxon>Actinomycetota</taxon>
        <taxon>Acidimicrobiia</taxon>
        <taxon>Acidimicrobiales</taxon>
        <taxon>Acidimicrobiaceae</taxon>
        <taxon>Acidiferrimicrobium</taxon>
    </lineage>
</organism>
<dbReference type="CDD" id="cd00332">
    <property type="entry name" value="PAL-HAL"/>
    <property type="match status" value="1"/>
</dbReference>
<evidence type="ECO:0000256" key="2">
    <source>
        <dbReference type="SAM" id="MobiDB-lite"/>
    </source>
</evidence>
<feature type="compositionally biased region" description="Low complexity" evidence="2">
    <location>
        <begin position="76"/>
        <end position="92"/>
    </location>
</feature>
<gene>
    <name evidence="3" type="ORF">GHK86_04400</name>
</gene>
<evidence type="ECO:0000313" key="3">
    <source>
        <dbReference type="EMBL" id="MST31966.1"/>
    </source>
</evidence>
<dbReference type="SUPFAM" id="SSF48557">
    <property type="entry name" value="L-aspartase-like"/>
    <property type="match status" value="1"/>
</dbReference>
<evidence type="ECO:0008006" key="5">
    <source>
        <dbReference type="Google" id="ProtNLM"/>
    </source>
</evidence>
<proteinExistence type="predicted"/>
<keyword evidence="1" id="KW-0456">Lyase</keyword>
<dbReference type="InterPro" id="IPR001106">
    <property type="entry name" value="Aromatic_Lyase"/>
</dbReference>
<name>A0ABW9QQN8_9ACTN</name>
<dbReference type="InterPro" id="IPR008948">
    <property type="entry name" value="L-Aspartase-like"/>
</dbReference>
<dbReference type="Pfam" id="PF00221">
    <property type="entry name" value="Lyase_aromatic"/>
    <property type="match status" value="1"/>
</dbReference>
<keyword evidence="4" id="KW-1185">Reference proteome</keyword>
<dbReference type="EMBL" id="WJHE01000185">
    <property type="protein sequence ID" value="MST31966.1"/>
    <property type="molecule type" value="Genomic_DNA"/>
</dbReference>
<feature type="compositionally biased region" description="Pro residues" evidence="2">
    <location>
        <begin position="15"/>
        <end position="26"/>
    </location>
</feature>
<accession>A0ABW9QQN8</accession>
<dbReference type="PANTHER" id="PTHR10362">
    <property type="entry name" value="HISTIDINE AMMONIA-LYASE"/>
    <property type="match status" value="1"/>
</dbReference>
<dbReference type="Gene3D" id="1.10.275.10">
    <property type="entry name" value="Fumarase/aspartase (N-terminal domain)"/>
    <property type="match status" value="1"/>
</dbReference>
<dbReference type="Proteomes" id="UP000437736">
    <property type="component" value="Unassembled WGS sequence"/>
</dbReference>
<feature type="region of interest" description="Disordered" evidence="2">
    <location>
        <begin position="1"/>
        <end position="166"/>
    </location>
</feature>